<gene>
    <name evidence="1" type="ORF">P3W50_13915</name>
</gene>
<proteinExistence type="predicted"/>
<reference evidence="1" key="1">
    <citation type="submission" date="2023-03" db="EMBL/GenBank/DDBJ databases">
        <title>Draft assemblies of triclosan tolerant bacteria isolated from returned activated sludge.</title>
        <authorList>
            <person name="Van Hamelsveld S."/>
        </authorList>
    </citation>
    <scope>NUCLEOTIDE SEQUENCE</scope>
    <source>
        <strain evidence="1">GW210012_S60</strain>
    </source>
</reference>
<dbReference type="EMBL" id="JARJLO010000207">
    <property type="protein sequence ID" value="MDF3871563.1"/>
    <property type="molecule type" value="Genomic_DNA"/>
</dbReference>
<protein>
    <recommendedName>
        <fullName evidence="3">U-box domain-containing protein</fullName>
    </recommendedName>
</protein>
<comment type="caution">
    <text evidence="1">The sequence shown here is derived from an EMBL/GenBank/DDBJ whole genome shotgun (WGS) entry which is preliminary data.</text>
</comment>
<dbReference type="RefSeq" id="WP_165605145.1">
    <property type="nucleotide sequence ID" value="NZ_BQII01000006.1"/>
</dbReference>
<evidence type="ECO:0008006" key="3">
    <source>
        <dbReference type="Google" id="ProtNLM"/>
    </source>
</evidence>
<name>A0AAW6PRJ8_PSEPU</name>
<accession>A0AAW6PRJ8</accession>
<dbReference type="Proteomes" id="UP001217741">
    <property type="component" value="Unassembled WGS sequence"/>
</dbReference>
<organism evidence="1 2">
    <name type="scientific">Pseudomonas putida</name>
    <name type="common">Arthrobacter siderocapsulatus</name>
    <dbReference type="NCBI Taxonomy" id="303"/>
    <lineage>
        <taxon>Bacteria</taxon>
        <taxon>Pseudomonadati</taxon>
        <taxon>Pseudomonadota</taxon>
        <taxon>Gammaproteobacteria</taxon>
        <taxon>Pseudomonadales</taxon>
        <taxon>Pseudomonadaceae</taxon>
        <taxon>Pseudomonas</taxon>
    </lineage>
</organism>
<evidence type="ECO:0000313" key="1">
    <source>
        <dbReference type="EMBL" id="MDF3871563.1"/>
    </source>
</evidence>
<dbReference type="AlphaFoldDB" id="A0AAW6PRJ8"/>
<sequence length="47" mass="5415">MSQSLILPMMEQGQIFDTSKMREWLSTQRSLMPTPKLSLTTPFSLVK</sequence>
<evidence type="ECO:0000313" key="2">
    <source>
        <dbReference type="Proteomes" id="UP001217741"/>
    </source>
</evidence>